<dbReference type="GO" id="GO:0005886">
    <property type="term" value="C:plasma membrane"/>
    <property type="evidence" value="ECO:0007669"/>
    <property type="project" value="UniProtKB-SubCell"/>
</dbReference>
<dbReference type="InterPro" id="IPR000522">
    <property type="entry name" value="ABC_transptr_permease_BtuC"/>
</dbReference>
<feature type="transmembrane region" description="Helical" evidence="8">
    <location>
        <begin position="211"/>
        <end position="235"/>
    </location>
</feature>
<evidence type="ECO:0000256" key="2">
    <source>
        <dbReference type="ARBA" id="ARBA00007935"/>
    </source>
</evidence>
<feature type="transmembrane region" description="Helical" evidence="8">
    <location>
        <begin position="134"/>
        <end position="155"/>
    </location>
</feature>
<dbReference type="Gene3D" id="1.10.3470.10">
    <property type="entry name" value="ABC transporter involved in vitamin B12 uptake, BtuC"/>
    <property type="match status" value="1"/>
</dbReference>
<dbReference type="InterPro" id="IPR037294">
    <property type="entry name" value="ABC_BtuC-like"/>
</dbReference>
<keyword evidence="3" id="KW-0813">Transport</keyword>
<feature type="transmembrane region" description="Helical" evidence="8">
    <location>
        <begin position="293"/>
        <end position="314"/>
    </location>
</feature>
<dbReference type="PANTHER" id="PTHR30472">
    <property type="entry name" value="FERRIC ENTEROBACTIN TRANSPORT SYSTEM PERMEASE PROTEIN"/>
    <property type="match status" value="1"/>
</dbReference>
<keyword evidence="10" id="KW-1185">Reference proteome</keyword>
<feature type="transmembrane region" description="Helical" evidence="8">
    <location>
        <begin position="326"/>
        <end position="343"/>
    </location>
</feature>
<evidence type="ECO:0000256" key="8">
    <source>
        <dbReference type="SAM" id="Phobius"/>
    </source>
</evidence>
<reference evidence="9 10" key="1">
    <citation type="submission" date="2023-02" db="EMBL/GenBank/DDBJ databases">
        <title>Streptococcus sp. Genome Sequencing and Assembly.</title>
        <authorList>
            <person name="Shore S.M."/>
            <person name="Nicholson T.L."/>
        </authorList>
    </citation>
    <scope>NUCLEOTIDE SEQUENCE [LARGE SCALE GENOMIC DNA]</scope>
    <source>
        <strain evidence="9 10">29892</strain>
    </source>
</reference>
<evidence type="ECO:0000256" key="5">
    <source>
        <dbReference type="ARBA" id="ARBA00022692"/>
    </source>
</evidence>
<dbReference type="RefSeq" id="WP_248055029.1">
    <property type="nucleotide sequence ID" value="NZ_CP118734.1"/>
</dbReference>
<feature type="transmembrane region" description="Helical" evidence="8">
    <location>
        <begin position="27"/>
        <end position="43"/>
    </location>
</feature>
<keyword evidence="4" id="KW-1003">Cell membrane</keyword>
<keyword evidence="6 8" id="KW-1133">Transmembrane helix</keyword>
<dbReference type="GO" id="GO:0033214">
    <property type="term" value="P:siderophore-iron import into cell"/>
    <property type="evidence" value="ECO:0007669"/>
    <property type="project" value="TreeGrafter"/>
</dbReference>
<evidence type="ECO:0000256" key="3">
    <source>
        <dbReference type="ARBA" id="ARBA00022448"/>
    </source>
</evidence>
<protein>
    <submittedName>
        <fullName evidence="9">Iron ABC transporter permease</fullName>
    </submittedName>
</protein>
<evidence type="ECO:0000256" key="7">
    <source>
        <dbReference type="ARBA" id="ARBA00023136"/>
    </source>
</evidence>
<keyword evidence="5 8" id="KW-0812">Transmembrane</keyword>
<feature type="transmembrane region" description="Helical" evidence="8">
    <location>
        <begin position="109"/>
        <end position="128"/>
    </location>
</feature>
<dbReference type="PANTHER" id="PTHR30472:SF65">
    <property type="entry name" value="SIDEROPHORE TRANSPORT SYSTEM PERMEASE PROTEIN YFIZ-RELATED"/>
    <property type="match status" value="1"/>
</dbReference>
<dbReference type="AlphaFoldDB" id="A0AA96VEU0"/>
<dbReference type="Proteomes" id="UP001301526">
    <property type="component" value="Chromosome"/>
</dbReference>
<comment type="subcellular location">
    <subcellularLocation>
        <location evidence="1">Cell membrane</location>
        <topology evidence="1">Multi-pass membrane protein</topology>
    </subcellularLocation>
</comment>
<organism evidence="9 10">
    <name type="scientific">Streptococcus iners subsp. hyiners</name>
    <dbReference type="NCBI Taxonomy" id="3028083"/>
    <lineage>
        <taxon>Bacteria</taxon>
        <taxon>Bacillati</taxon>
        <taxon>Bacillota</taxon>
        <taxon>Bacilli</taxon>
        <taxon>Lactobacillales</taxon>
        <taxon>Streptococcaceae</taxon>
        <taxon>Streptococcus</taxon>
        <taxon>Streptococcus iners</taxon>
    </lineage>
</organism>
<sequence>MFLKHSERKNGEGVTASFKVSLSPSPLFFLLLFLLLLGSYWGFRLGAISYSHDQILSVLKNPLRQSELQDVLIDLRLPRILAAGLVGASLATSGTIMQAVTRNRLADPGLLGIPAGAGLFLILKMVFWPHSSELFSILSCLLGAACSASLVILLSQEKKHSKGPLQLILAGIMVTALTQALGQGLALLYDLSNHIVGLEAGSLTNISWNSLYWLAPLILLGLLLAQVFAHSLTILSLDDTVATALGQDTHKMTSFFLAIVVLLSASSVALIGSLSFIGLIIPNLLTSMLPKDYRYILPFSSLAGAGFLVWLDLISRTLHPPYETPLSSLISFVGLPIFLWLIRKGEFQA</sequence>
<dbReference type="SUPFAM" id="SSF81345">
    <property type="entry name" value="ABC transporter involved in vitamin B12 uptake, BtuC"/>
    <property type="match status" value="1"/>
</dbReference>
<dbReference type="EMBL" id="CP118734">
    <property type="protein sequence ID" value="WNY48472.1"/>
    <property type="molecule type" value="Genomic_DNA"/>
</dbReference>
<dbReference type="GO" id="GO:0022857">
    <property type="term" value="F:transmembrane transporter activity"/>
    <property type="evidence" value="ECO:0007669"/>
    <property type="project" value="InterPro"/>
</dbReference>
<dbReference type="CDD" id="cd06550">
    <property type="entry name" value="TM_ABC_iron-siderophores_like"/>
    <property type="match status" value="1"/>
</dbReference>
<evidence type="ECO:0000256" key="1">
    <source>
        <dbReference type="ARBA" id="ARBA00004651"/>
    </source>
</evidence>
<evidence type="ECO:0000313" key="9">
    <source>
        <dbReference type="EMBL" id="WNY48472.1"/>
    </source>
</evidence>
<dbReference type="Pfam" id="PF01032">
    <property type="entry name" value="FecCD"/>
    <property type="match status" value="1"/>
</dbReference>
<feature type="transmembrane region" description="Helical" evidence="8">
    <location>
        <begin position="80"/>
        <end position="97"/>
    </location>
</feature>
<proteinExistence type="inferred from homology"/>
<evidence type="ECO:0000256" key="6">
    <source>
        <dbReference type="ARBA" id="ARBA00022989"/>
    </source>
</evidence>
<feature type="transmembrane region" description="Helical" evidence="8">
    <location>
        <begin position="255"/>
        <end position="281"/>
    </location>
</feature>
<keyword evidence="7 8" id="KW-0472">Membrane</keyword>
<gene>
    <name evidence="9" type="ORF">PW220_06975</name>
</gene>
<feature type="transmembrane region" description="Helical" evidence="8">
    <location>
        <begin position="167"/>
        <end position="191"/>
    </location>
</feature>
<comment type="similarity">
    <text evidence="2">Belongs to the binding-protein-dependent transport system permease family. FecCD subfamily.</text>
</comment>
<accession>A0AA96VEU0</accession>
<evidence type="ECO:0000313" key="10">
    <source>
        <dbReference type="Proteomes" id="UP001301526"/>
    </source>
</evidence>
<evidence type="ECO:0000256" key="4">
    <source>
        <dbReference type="ARBA" id="ARBA00022475"/>
    </source>
</evidence>
<name>A0AA96VEU0_9STRE</name>